<dbReference type="PANTHER" id="PTHR43364:SF4">
    <property type="entry name" value="NAD(P)-LINKED OXIDOREDUCTASE SUPERFAMILY PROTEIN"/>
    <property type="match status" value="1"/>
</dbReference>
<dbReference type="GO" id="GO:0016491">
    <property type="term" value="F:oxidoreductase activity"/>
    <property type="evidence" value="ECO:0007669"/>
    <property type="project" value="UniProtKB-KW"/>
</dbReference>
<protein>
    <submittedName>
        <fullName evidence="3">Aldo/keto reductase</fullName>
    </submittedName>
</protein>
<dbReference type="EMBL" id="DPRK01000132">
    <property type="protein sequence ID" value="HCY81606.1"/>
    <property type="molecule type" value="Genomic_DNA"/>
</dbReference>
<keyword evidence="1" id="KW-0560">Oxidoreductase</keyword>
<dbReference type="InterPro" id="IPR050523">
    <property type="entry name" value="AKR_Detox_Biosynth"/>
</dbReference>
<dbReference type="Proteomes" id="UP000263268">
    <property type="component" value="Unassembled WGS sequence"/>
</dbReference>
<dbReference type="InterPro" id="IPR023210">
    <property type="entry name" value="NADP_OxRdtase_dom"/>
</dbReference>
<accession>A0A3D6BQR0</accession>
<gene>
    <name evidence="3" type="ORF">DHV22_08385</name>
</gene>
<comment type="caution">
    <text evidence="3">The sequence shown here is derived from an EMBL/GenBank/DDBJ whole genome shotgun (WGS) entry which is preliminary data.</text>
</comment>
<proteinExistence type="predicted"/>
<reference evidence="3 4" key="1">
    <citation type="journal article" date="2018" name="Nat. Biotechnol.">
        <title>A standardized bacterial taxonomy based on genome phylogeny substantially revises the tree of life.</title>
        <authorList>
            <person name="Parks D.H."/>
            <person name="Chuvochina M."/>
            <person name="Waite D.W."/>
            <person name="Rinke C."/>
            <person name="Skarshewski A."/>
            <person name="Chaumeil P.A."/>
            <person name="Hugenholtz P."/>
        </authorList>
    </citation>
    <scope>NUCLEOTIDE SEQUENCE [LARGE SCALE GENOMIC DNA]</scope>
    <source>
        <strain evidence="3">UBA10227</strain>
    </source>
</reference>
<organism evidence="3 4">
    <name type="scientific">Xanthomarina gelatinilytica</name>
    <dbReference type="NCBI Taxonomy" id="1137281"/>
    <lineage>
        <taxon>Bacteria</taxon>
        <taxon>Pseudomonadati</taxon>
        <taxon>Bacteroidota</taxon>
        <taxon>Flavobacteriia</taxon>
        <taxon>Flavobacteriales</taxon>
        <taxon>Flavobacteriaceae</taxon>
        <taxon>Xanthomarina</taxon>
    </lineage>
</organism>
<feature type="domain" description="NADP-dependent oxidoreductase" evidence="2">
    <location>
        <begin position="15"/>
        <end position="80"/>
    </location>
</feature>
<evidence type="ECO:0000256" key="1">
    <source>
        <dbReference type="ARBA" id="ARBA00023002"/>
    </source>
</evidence>
<dbReference type="PANTHER" id="PTHR43364">
    <property type="entry name" value="NADH-SPECIFIC METHYLGLYOXAL REDUCTASE-RELATED"/>
    <property type="match status" value="1"/>
</dbReference>
<evidence type="ECO:0000313" key="3">
    <source>
        <dbReference type="EMBL" id="HCY81606.1"/>
    </source>
</evidence>
<evidence type="ECO:0000313" key="4">
    <source>
        <dbReference type="Proteomes" id="UP000263268"/>
    </source>
</evidence>
<dbReference type="Pfam" id="PF00248">
    <property type="entry name" value="Aldo_ket_red"/>
    <property type="match status" value="1"/>
</dbReference>
<dbReference type="SUPFAM" id="SSF51430">
    <property type="entry name" value="NAD(P)-linked oxidoreductase"/>
    <property type="match status" value="1"/>
</dbReference>
<dbReference type="AlphaFoldDB" id="A0A3D6BQR0"/>
<dbReference type="Gene3D" id="3.20.20.100">
    <property type="entry name" value="NADP-dependent oxidoreductase domain"/>
    <property type="match status" value="1"/>
</dbReference>
<dbReference type="InterPro" id="IPR036812">
    <property type="entry name" value="NAD(P)_OxRdtase_dom_sf"/>
</dbReference>
<sequence length="81" mass="9224">MKYTTLPHTNIKVSKLCLGTMTWGNQNTQEEGFAQMDLATEKGINFFDCAELYPVPATAETYSRTEQIIGNWFKKTGNRDK</sequence>
<name>A0A3D6BQR0_9FLAO</name>
<feature type="non-terminal residue" evidence="3">
    <location>
        <position position="81"/>
    </location>
</feature>
<evidence type="ECO:0000259" key="2">
    <source>
        <dbReference type="Pfam" id="PF00248"/>
    </source>
</evidence>